<feature type="transmembrane region" description="Helical" evidence="5">
    <location>
        <begin position="102"/>
        <end position="132"/>
    </location>
</feature>
<comment type="subcellular location">
    <subcellularLocation>
        <location evidence="1">Membrane</location>
        <topology evidence="1">Multi-pass membrane protein</topology>
    </subcellularLocation>
</comment>
<accession>A0ABU0JGX2</accession>
<keyword evidence="8" id="KW-1185">Reference proteome</keyword>
<keyword evidence="3 5" id="KW-1133">Transmembrane helix</keyword>
<sequence>MDIVGRAKAILMTPKAEWPVIDAEPTSVQTIYRDYLVYVAAVPAVAGLIGGLRGSFGGALATAILGYVLGLVGVYVLAVIVDKLAPTFGGTPNFLNAFKLSAYSATAAWLAGVFVIVPPLAILTILGLYSLYLLYVGLPVMMKSPADKTMNYTIAVCVVAFVLNLIIGAVVARIALA</sequence>
<feature type="domain" description="Yip1" evidence="6">
    <location>
        <begin position="9"/>
        <end position="163"/>
    </location>
</feature>
<evidence type="ECO:0000256" key="5">
    <source>
        <dbReference type="SAM" id="Phobius"/>
    </source>
</evidence>
<evidence type="ECO:0000313" key="7">
    <source>
        <dbReference type="EMBL" id="MDQ0473545.1"/>
    </source>
</evidence>
<evidence type="ECO:0000259" key="6">
    <source>
        <dbReference type="Pfam" id="PF04893"/>
    </source>
</evidence>
<comment type="caution">
    <text evidence="7">The sequence shown here is derived from an EMBL/GenBank/DDBJ whole genome shotgun (WGS) entry which is preliminary data.</text>
</comment>
<evidence type="ECO:0000256" key="3">
    <source>
        <dbReference type="ARBA" id="ARBA00022989"/>
    </source>
</evidence>
<dbReference type="Proteomes" id="UP001242480">
    <property type="component" value="Unassembled WGS sequence"/>
</dbReference>
<keyword evidence="4 5" id="KW-0472">Membrane</keyword>
<reference evidence="7 8" key="1">
    <citation type="submission" date="2023-07" db="EMBL/GenBank/DDBJ databases">
        <title>Genomic Encyclopedia of Type Strains, Phase IV (KMG-IV): sequencing the most valuable type-strain genomes for metagenomic binning, comparative biology and taxonomic classification.</title>
        <authorList>
            <person name="Goeker M."/>
        </authorList>
    </citation>
    <scope>NUCLEOTIDE SEQUENCE [LARGE SCALE GENOMIC DNA]</scope>
    <source>
        <strain evidence="7 8">DSM 19619</strain>
    </source>
</reference>
<protein>
    <recommendedName>
        <fullName evidence="6">Yip1 domain-containing protein</fullName>
    </recommendedName>
</protein>
<evidence type="ECO:0000256" key="2">
    <source>
        <dbReference type="ARBA" id="ARBA00022692"/>
    </source>
</evidence>
<gene>
    <name evidence="7" type="ORF">QO011_006581</name>
</gene>
<dbReference type="InterPro" id="IPR006977">
    <property type="entry name" value="Yip1_dom"/>
</dbReference>
<dbReference type="EMBL" id="JAUSVX010000017">
    <property type="protein sequence ID" value="MDQ0473545.1"/>
    <property type="molecule type" value="Genomic_DNA"/>
</dbReference>
<keyword evidence="2 5" id="KW-0812">Transmembrane</keyword>
<proteinExistence type="predicted"/>
<feature type="transmembrane region" description="Helical" evidence="5">
    <location>
        <begin position="152"/>
        <end position="176"/>
    </location>
</feature>
<organism evidence="7 8">
    <name type="scientific">Labrys wisconsinensis</name>
    <dbReference type="NCBI Taxonomy" id="425677"/>
    <lineage>
        <taxon>Bacteria</taxon>
        <taxon>Pseudomonadati</taxon>
        <taxon>Pseudomonadota</taxon>
        <taxon>Alphaproteobacteria</taxon>
        <taxon>Hyphomicrobiales</taxon>
        <taxon>Xanthobacteraceae</taxon>
        <taxon>Labrys</taxon>
    </lineage>
</organism>
<feature type="transmembrane region" description="Helical" evidence="5">
    <location>
        <begin position="35"/>
        <end position="52"/>
    </location>
</feature>
<evidence type="ECO:0000313" key="8">
    <source>
        <dbReference type="Proteomes" id="UP001242480"/>
    </source>
</evidence>
<feature type="transmembrane region" description="Helical" evidence="5">
    <location>
        <begin position="58"/>
        <end position="81"/>
    </location>
</feature>
<evidence type="ECO:0000256" key="1">
    <source>
        <dbReference type="ARBA" id="ARBA00004141"/>
    </source>
</evidence>
<dbReference type="Pfam" id="PF04893">
    <property type="entry name" value="Yip1"/>
    <property type="match status" value="1"/>
</dbReference>
<name>A0ABU0JGX2_9HYPH</name>
<dbReference type="RefSeq" id="WP_307281990.1">
    <property type="nucleotide sequence ID" value="NZ_JAUSVX010000017.1"/>
</dbReference>
<evidence type="ECO:0000256" key="4">
    <source>
        <dbReference type="ARBA" id="ARBA00023136"/>
    </source>
</evidence>